<keyword evidence="1" id="KW-0812">Transmembrane</keyword>
<organism evidence="3 4">
    <name type="scientific">Lujinxingia vulgaris</name>
    <dbReference type="NCBI Taxonomy" id="2600176"/>
    <lineage>
        <taxon>Bacteria</taxon>
        <taxon>Deltaproteobacteria</taxon>
        <taxon>Bradymonadales</taxon>
        <taxon>Lujinxingiaceae</taxon>
        <taxon>Lujinxingia</taxon>
    </lineage>
</organism>
<evidence type="ECO:0000313" key="3">
    <source>
        <dbReference type="EMBL" id="TXD33900.1"/>
    </source>
</evidence>
<dbReference type="Pfam" id="PF09990">
    <property type="entry name" value="DUF2231"/>
    <property type="match status" value="1"/>
</dbReference>
<keyword evidence="1" id="KW-1133">Transmembrane helix</keyword>
<comment type="caution">
    <text evidence="3">The sequence shown here is derived from an EMBL/GenBank/DDBJ whole genome shotgun (WGS) entry which is preliminary data.</text>
</comment>
<dbReference type="EMBL" id="VOSM01000018">
    <property type="protein sequence ID" value="TXD33900.1"/>
    <property type="molecule type" value="Genomic_DNA"/>
</dbReference>
<evidence type="ECO:0000256" key="1">
    <source>
        <dbReference type="SAM" id="Phobius"/>
    </source>
</evidence>
<dbReference type="AlphaFoldDB" id="A0A5C6X5C9"/>
<proteinExistence type="predicted"/>
<dbReference type="InterPro" id="IPR019251">
    <property type="entry name" value="DUF2231_TM"/>
</dbReference>
<dbReference type="Proteomes" id="UP000321412">
    <property type="component" value="Unassembled WGS sequence"/>
</dbReference>
<dbReference type="OrthoDB" id="5511032at2"/>
<keyword evidence="1" id="KW-0472">Membrane</keyword>
<feature type="domain" description="DUF2231" evidence="2">
    <location>
        <begin position="32"/>
        <end position="165"/>
    </location>
</feature>
<feature type="transmembrane region" description="Helical" evidence="1">
    <location>
        <begin position="136"/>
        <end position="154"/>
    </location>
</feature>
<gene>
    <name evidence="3" type="ORF">FRC98_20090</name>
</gene>
<evidence type="ECO:0000313" key="4">
    <source>
        <dbReference type="Proteomes" id="UP000321412"/>
    </source>
</evidence>
<protein>
    <submittedName>
        <fullName evidence="3">DUF2231 domain-containing protein</fullName>
    </submittedName>
</protein>
<evidence type="ECO:0000259" key="2">
    <source>
        <dbReference type="Pfam" id="PF09990"/>
    </source>
</evidence>
<sequence>MAVARQSFKEITDTGDGCRPPLNGAFMATRLHVLHPMLVHMPLALMPVAIGADVLGKFTGQRGLCELGRRAMGLTAVGGVLSSVSGLVAQEAVHLEGEEARAKLVTHRNLNLGITAAALVMVGWRRRMKEPSPGYLLSGFGGLAGLFYTAWLGGELVYRHGAGVERAGGVREEKSPELLPKNARRVVGTGAANVREGAKHVVEELKDGEVAPQLRFNPPMPPS</sequence>
<reference evidence="3 4" key="1">
    <citation type="submission" date="2019-08" db="EMBL/GenBank/DDBJ databases">
        <title>Bradymonadales sp. TMQ4.</title>
        <authorList>
            <person name="Liang Q."/>
        </authorList>
    </citation>
    <scope>NUCLEOTIDE SEQUENCE [LARGE SCALE GENOMIC DNA]</scope>
    <source>
        <strain evidence="3 4">TMQ4</strain>
    </source>
</reference>
<accession>A0A5C6X5C9</accession>
<keyword evidence="4" id="KW-1185">Reference proteome</keyword>
<name>A0A5C6X5C9_9DELT</name>